<reference evidence="1" key="1">
    <citation type="submission" date="2023-04" db="EMBL/GenBank/DDBJ databases">
        <title>A chromosome-level genome assembly of the parasitoid wasp Eretmocerus hayati.</title>
        <authorList>
            <person name="Zhong Y."/>
            <person name="Liu S."/>
            <person name="Liu Y."/>
        </authorList>
    </citation>
    <scope>NUCLEOTIDE SEQUENCE</scope>
    <source>
        <strain evidence="1">ZJU_SS_LIU_2023</strain>
    </source>
</reference>
<evidence type="ECO:0000313" key="1">
    <source>
        <dbReference type="EMBL" id="KAJ8686193.1"/>
    </source>
</evidence>
<protein>
    <submittedName>
        <fullName evidence="1">Uncharacterized protein</fullName>
    </submittedName>
</protein>
<evidence type="ECO:0000313" key="2">
    <source>
        <dbReference type="Proteomes" id="UP001239111"/>
    </source>
</evidence>
<name>A0ACC2PSV0_9HYME</name>
<dbReference type="EMBL" id="CM056741">
    <property type="protein sequence ID" value="KAJ8686193.1"/>
    <property type="molecule type" value="Genomic_DNA"/>
</dbReference>
<sequence length="577" mass="63467">MSEDEDTTILLNSANTKPDEAPVKPVLKEYEYIPPKRLRKPIPRITENLTPLTTKNQTILVSVVATFAGLAFGYDMGIGHQIGPLIKDEFGISCSEERMIVYVWFVGCLSGAMFGGFLVDLCGRRSTMICSSVFLTFGSILSALSNHFTLFLIARMICGYFGTFSMIAHCIYMAEISSSNTRACNIILHQMGSALGMLIAIIISASKNANNHWRFISSVTSIPALSISFITIIFLQRSPSFLLLKRAANVPRIPVKNSWCYVFELLVIMTIMLIFRQLTGRQQVLYHAPRLFALLGICSDIARVTSMIALGVVRVFSTVLCLFIVEKCGRRTALITSLTICMTSISLLSLLATLDRGDELLNFPNELCDSAMKNNLASNFFQKVKSISPTGKPPPFPLLPTPLAMTAPNAEAWTQVKASCETQNIITTNGLTGGLKILAVITLLVFESAYAIGLGPVPLITLAEVFPAAVRGKCIGFAVVILWGIHILLSESIGSMTRAVTLAGLYLIYSFMCLIAILFVFLIYPETKGKSLNRVAQELRRIPVAMRVCNNMRSLPTICHIEWIIKFSEKANQSTPI</sequence>
<keyword evidence="2" id="KW-1185">Reference proteome</keyword>
<comment type="caution">
    <text evidence="1">The sequence shown here is derived from an EMBL/GenBank/DDBJ whole genome shotgun (WGS) entry which is preliminary data.</text>
</comment>
<dbReference type="Proteomes" id="UP001239111">
    <property type="component" value="Chromosome 1"/>
</dbReference>
<gene>
    <name evidence="1" type="ORF">QAD02_021987</name>
</gene>
<accession>A0ACC2PSV0</accession>
<organism evidence="1 2">
    <name type="scientific">Eretmocerus hayati</name>
    <dbReference type="NCBI Taxonomy" id="131215"/>
    <lineage>
        <taxon>Eukaryota</taxon>
        <taxon>Metazoa</taxon>
        <taxon>Ecdysozoa</taxon>
        <taxon>Arthropoda</taxon>
        <taxon>Hexapoda</taxon>
        <taxon>Insecta</taxon>
        <taxon>Pterygota</taxon>
        <taxon>Neoptera</taxon>
        <taxon>Endopterygota</taxon>
        <taxon>Hymenoptera</taxon>
        <taxon>Apocrita</taxon>
        <taxon>Proctotrupomorpha</taxon>
        <taxon>Chalcidoidea</taxon>
        <taxon>Aphelinidae</taxon>
        <taxon>Aphelininae</taxon>
        <taxon>Eretmocerus</taxon>
    </lineage>
</organism>
<proteinExistence type="predicted"/>